<dbReference type="EMBL" id="BMYZ01000002">
    <property type="protein sequence ID" value="GGY77248.1"/>
    <property type="molecule type" value="Genomic_DNA"/>
</dbReference>
<sequence>MKGILGKVLAGIALFSILNSLAFAETYKEFGKRTTYFYADANQESFSNLQDSAAAYEQDLKKARNNAYALMSIMIATIAEKN</sequence>
<keyword evidence="3" id="KW-1185">Reference proteome</keyword>
<keyword evidence="1" id="KW-0732">Signal</keyword>
<reference evidence="3" key="1">
    <citation type="journal article" date="2019" name="Int. J. Syst. Evol. Microbiol.">
        <title>The Global Catalogue of Microorganisms (GCM) 10K type strain sequencing project: providing services to taxonomists for standard genome sequencing and annotation.</title>
        <authorList>
            <consortium name="The Broad Institute Genomics Platform"/>
            <consortium name="The Broad Institute Genome Sequencing Center for Infectious Disease"/>
            <person name="Wu L."/>
            <person name="Ma J."/>
        </authorList>
    </citation>
    <scope>NUCLEOTIDE SEQUENCE [LARGE SCALE GENOMIC DNA]</scope>
    <source>
        <strain evidence="3">KCTC 32239</strain>
    </source>
</reference>
<proteinExistence type="predicted"/>
<feature type="chain" id="PRO_5046812064" evidence="1">
    <location>
        <begin position="25"/>
        <end position="82"/>
    </location>
</feature>
<dbReference type="Proteomes" id="UP000619761">
    <property type="component" value="Unassembled WGS sequence"/>
</dbReference>
<protein>
    <submittedName>
        <fullName evidence="2">Uncharacterized protein</fullName>
    </submittedName>
</protein>
<comment type="caution">
    <text evidence="2">The sequence shown here is derived from an EMBL/GenBank/DDBJ whole genome shotgun (WGS) entry which is preliminary data.</text>
</comment>
<feature type="signal peptide" evidence="1">
    <location>
        <begin position="1"/>
        <end position="24"/>
    </location>
</feature>
<evidence type="ECO:0000313" key="3">
    <source>
        <dbReference type="Proteomes" id="UP000619761"/>
    </source>
</evidence>
<name>A0ABQ3B3J0_9GAMM</name>
<dbReference type="RefSeq" id="WP_189418608.1">
    <property type="nucleotide sequence ID" value="NZ_BMYZ01000002.1"/>
</dbReference>
<gene>
    <name evidence="2" type="ORF">GCM10011613_22220</name>
</gene>
<evidence type="ECO:0000256" key="1">
    <source>
        <dbReference type="SAM" id="SignalP"/>
    </source>
</evidence>
<organism evidence="2 3">
    <name type="scientific">Cellvibrio zantedeschiae</name>
    <dbReference type="NCBI Taxonomy" id="1237077"/>
    <lineage>
        <taxon>Bacteria</taxon>
        <taxon>Pseudomonadati</taxon>
        <taxon>Pseudomonadota</taxon>
        <taxon>Gammaproteobacteria</taxon>
        <taxon>Cellvibrionales</taxon>
        <taxon>Cellvibrionaceae</taxon>
        <taxon>Cellvibrio</taxon>
    </lineage>
</organism>
<accession>A0ABQ3B3J0</accession>
<evidence type="ECO:0000313" key="2">
    <source>
        <dbReference type="EMBL" id="GGY77248.1"/>
    </source>
</evidence>